<dbReference type="HAMAP" id="MF_00367">
    <property type="entry name" value="GTPase_Era"/>
    <property type="match status" value="1"/>
</dbReference>
<feature type="domain" description="KH type-2" evidence="10">
    <location>
        <begin position="199"/>
        <end position="283"/>
    </location>
</feature>
<dbReference type="InterPro" id="IPR027417">
    <property type="entry name" value="P-loop_NTPase"/>
</dbReference>
<feature type="domain" description="Era-type G" evidence="11">
    <location>
        <begin position="8"/>
        <end position="176"/>
    </location>
</feature>
<comment type="subcellular location">
    <subcellularLocation>
        <location evidence="7">Cytoplasm</location>
    </subcellularLocation>
    <subcellularLocation>
        <location evidence="7">Cell membrane</location>
        <topology evidence="7">Peripheral membrane protein</topology>
    </subcellularLocation>
</comment>
<dbReference type="PROSITE" id="PS50823">
    <property type="entry name" value="KH_TYPE_2"/>
    <property type="match status" value="1"/>
</dbReference>
<evidence type="ECO:0000256" key="4">
    <source>
        <dbReference type="ARBA" id="ARBA00022741"/>
    </source>
</evidence>
<dbReference type="NCBIfam" id="TIGR00436">
    <property type="entry name" value="era"/>
    <property type="match status" value="1"/>
</dbReference>
<evidence type="ECO:0000256" key="2">
    <source>
        <dbReference type="ARBA" id="ARBA00020484"/>
    </source>
</evidence>
<dbReference type="SUPFAM" id="SSF54814">
    <property type="entry name" value="Prokaryotic type KH domain (KH-domain type II)"/>
    <property type="match status" value="1"/>
</dbReference>
<organism evidence="12 13">
    <name type="scientific">Sedimenticola thiotaurini</name>
    <dbReference type="NCBI Taxonomy" id="1543721"/>
    <lineage>
        <taxon>Bacteria</taxon>
        <taxon>Pseudomonadati</taxon>
        <taxon>Pseudomonadota</taxon>
        <taxon>Gammaproteobacteria</taxon>
        <taxon>Chromatiales</taxon>
        <taxon>Sedimenticolaceae</taxon>
        <taxon>Sedimenticola</taxon>
    </lineage>
</organism>
<evidence type="ECO:0000256" key="6">
    <source>
        <dbReference type="ARBA" id="ARBA00023134"/>
    </source>
</evidence>
<protein>
    <recommendedName>
        <fullName evidence="2 7">GTPase Era</fullName>
    </recommendedName>
</protein>
<dbReference type="Gene3D" id="3.40.50.300">
    <property type="entry name" value="P-loop containing nucleotide triphosphate hydrolases"/>
    <property type="match status" value="1"/>
</dbReference>
<keyword evidence="7" id="KW-0963">Cytoplasm</keyword>
<dbReference type="GO" id="GO:0043024">
    <property type="term" value="F:ribosomal small subunit binding"/>
    <property type="evidence" value="ECO:0007669"/>
    <property type="project" value="TreeGrafter"/>
</dbReference>
<dbReference type="PRINTS" id="PR00326">
    <property type="entry name" value="GTP1OBG"/>
</dbReference>
<dbReference type="EMBL" id="VMRY01000079">
    <property type="protein sequence ID" value="TVT51966.1"/>
    <property type="molecule type" value="Genomic_DNA"/>
</dbReference>
<comment type="caution">
    <text evidence="12">The sequence shown here is derived from an EMBL/GenBank/DDBJ whole genome shotgun (WGS) entry which is preliminary data.</text>
</comment>
<evidence type="ECO:0000256" key="3">
    <source>
        <dbReference type="ARBA" id="ARBA00022517"/>
    </source>
</evidence>
<feature type="region of interest" description="G5" evidence="8">
    <location>
        <begin position="155"/>
        <end position="157"/>
    </location>
</feature>
<dbReference type="GO" id="GO:0005829">
    <property type="term" value="C:cytosol"/>
    <property type="evidence" value="ECO:0007669"/>
    <property type="project" value="TreeGrafter"/>
</dbReference>
<keyword evidence="7" id="KW-1003">Cell membrane</keyword>
<dbReference type="InterPro" id="IPR005662">
    <property type="entry name" value="GTPase_Era-like"/>
</dbReference>
<keyword evidence="3 7" id="KW-0690">Ribosome biogenesis</keyword>
<keyword evidence="6 7" id="KW-0342">GTP-binding</keyword>
<evidence type="ECO:0000256" key="5">
    <source>
        <dbReference type="ARBA" id="ARBA00022884"/>
    </source>
</evidence>
<dbReference type="GO" id="GO:0005886">
    <property type="term" value="C:plasma membrane"/>
    <property type="evidence" value="ECO:0007669"/>
    <property type="project" value="UniProtKB-SubCell"/>
</dbReference>
<name>A0A558CT87_9GAMM</name>
<evidence type="ECO:0000259" key="11">
    <source>
        <dbReference type="PROSITE" id="PS51713"/>
    </source>
</evidence>
<feature type="region of interest" description="G3" evidence="8">
    <location>
        <begin position="63"/>
        <end position="66"/>
    </location>
</feature>
<evidence type="ECO:0000256" key="1">
    <source>
        <dbReference type="ARBA" id="ARBA00007921"/>
    </source>
</evidence>
<feature type="region of interest" description="G4" evidence="8">
    <location>
        <begin position="125"/>
        <end position="128"/>
    </location>
</feature>
<reference evidence="12 13" key="1">
    <citation type="submission" date="2019-07" db="EMBL/GenBank/DDBJ databases">
        <title>The pathways for chlorine oxyanion respiration interact through the shared metabolite chlorate.</title>
        <authorList>
            <person name="Barnum T.P."/>
            <person name="Cheng Y."/>
            <person name="Hill K.A."/>
            <person name="Lucas L.N."/>
            <person name="Carlson H.K."/>
            <person name="Coates J.D."/>
        </authorList>
    </citation>
    <scope>NUCLEOTIDE SEQUENCE [LARGE SCALE GENOMIC DNA]</scope>
    <source>
        <strain evidence="12">BK-3</strain>
    </source>
</reference>
<dbReference type="GO" id="GO:0070181">
    <property type="term" value="F:small ribosomal subunit rRNA binding"/>
    <property type="evidence" value="ECO:0007669"/>
    <property type="project" value="UniProtKB-UniRule"/>
</dbReference>
<dbReference type="FunFam" id="3.30.300.20:FF:000003">
    <property type="entry name" value="GTPase Era"/>
    <property type="match status" value="1"/>
</dbReference>
<dbReference type="PANTHER" id="PTHR42698:SF1">
    <property type="entry name" value="GTPASE ERA, MITOCHONDRIAL"/>
    <property type="match status" value="1"/>
</dbReference>
<dbReference type="NCBIfam" id="NF000908">
    <property type="entry name" value="PRK00089.1"/>
    <property type="match status" value="1"/>
</dbReference>
<keyword evidence="7" id="KW-0699">rRNA-binding</keyword>
<feature type="binding site" evidence="7">
    <location>
        <begin position="63"/>
        <end position="67"/>
    </location>
    <ligand>
        <name>GTP</name>
        <dbReference type="ChEBI" id="CHEBI:37565"/>
    </ligand>
</feature>
<dbReference type="CDD" id="cd22534">
    <property type="entry name" value="KH-II_Era"/>
    <property type="match status" value="1"/>
</dbReference>
<dbReference type="Pfam" id="PF01926">
    <property type="entry name" value="MMR_HSR1"/>
    <property type="match status" value="1"/>
</dbReference>
<sequence length="299" mass="33910">MSEQPNSRCGYCAIVGRPNVGKSTLLNRLIGQKLAITSHKPQTTRHSILGVKTTDEGQIIYVDTPGLHKRGDHAMNRYLNRTARSALADVDMILFVVEALRWTDEDQAVLETVSRLDIPILLLVNKIDTVKNKEELLPYLDTTSKRFEFSAVIPLSARKGDNIAPLEKQVLSGMPEGIAYFPEDQLTDRSERFFAAELIREQLTQRYAKEIPYALTVEIEKFEEEGNLYRIHGLIWVEREGQKNIIIGAKGEALKAVGTQARIEMEKFFDKKVFLQLWVKVKKSWSSDEGALSRLGYSD</sequence>
<dbReference type="InterPro" id="IPR006073">
    <property type="entry name" value="GTP-bd"/>
</dbReference>
<dbReference type="STRING" id="1543721.AAY24_04000"/>
<dbReference type="FunFam" id="3.40.50.300:FF:000094">
    <property type="entry name" value="GTPase Era"/>
    <property type="match status" value="1"/>
</dbReference>
<dbReference type="GO" id="GO:0005525">
    <property type="term" value="F:GTP binding"/>
    <property type="evidence" value="ECO:0007669"/>
    <property type="project" value="UniProtKB-UniRule"/>
</dbReference>
<gene>
    <name evidence="7" type="primary">era</name>
    <name evidence="12" type="ORF">FHK82_14575</name>
</gene>
<feature type="region of interest" description="G1" evidence="8">
    <location>
        <begin position="16"/>
        <end position="23"/>
    </location>
</feature>
<feature type="region of interest" description="G2" evidence="8">
    <location>
        <begin position="42"/>
        <end position="46"/>
    </location>
</feature>
<evidence type="ECO:0000313" key="13">
    <source>
        <dbReference type="Proteomes" id="UP000317355"/>
    </source>
</evidence>
<dbReference type="PANTHER" id="PTHR42698">
    <property type="entry name" value="GTPASE ERA"/>
    <property type="match status" value="1"/>
</dbReference>
<dbReference type="SUPFAM" id="SSF52540">
    <property type="entry name" value="P-loop containing nucleoside triphosphate hydrolases"/>
    <property type="match status" value="1"/>
</dbReference>
<comment type="similarity">
    <text evidence="1 7 8 9">Belongs to the TRAFAC class TrmE-Era-EngA-EngB-Septin-like GTPase superfamily. Era GTPase family.</text>
</comment>
<dbReference type="Proteomes" id="UP000317355">
    <property type="component" value="Unassembled WGS sequence"/>
</dbReference>
<evidence type="ECO:0000259" key="10">
    <source>
        <dbReference type="PROSITE" id="PS50823"/>
    </source>
</evidence>
<proteinExistence type="inferred from homology"/>
<dbReference type="PROSITE" id="PS51713">
    <property type="entry name" value="G_ERA"/>
    <property type="match status" value="1"/>
</dbReference>
<dbReference type="InterPro" id="IPR030388">
    <property type="entry name" value="G_ERA_dom"/>
</dbReference>
<evidence type="ECO:0000256" key="7">
    <source>
        <dbReference type="HAMAP-Rule" id="MF_00367"/>
    </source>
</evidence>
<dbReference type="Pfam" id="PF07650">
    <property type="entry name" value="KH_2"/>
    <property type="match status" value="1"/>
</dbReference>
<dbReference type="GO" id="GO:0000028">
    <property type="term" value="P:ribosomal small subunit assembly"/>
    <property type="evidence" value="ECO:0007669"/>
    <property type="project" value="TreeGrafter"/>
</dbReference>
<accession>A0A558CT87</accession>
<comment type="subunit">
    <text evidence="7">Monomer.</text>
</comment>
<feature type="binding site" evidence="7">
    <location>
        <begin position="16"/>
        <end position="23"/>
    </location>
    <ligand>
        <name>GTP</name>
        <dbReference type="ChEBI" id="CHEBI:37565"/>
    </ligand>
</feature>
<dbReference type="InterPro" id="IPR015946">
    <property type="entry name" value="KH_dom-like_a/b"/>
</dbReference>
<evidence type="ECO:0000256" key="8">
    <source>
        <dbReference type="PROSITE-ProRule" id="PRU01050"/>
    </source>
</evidence>
<feature type="binding site" evidence="7">
    <location>
        <begin position="125"/>
        <end position="128"/>
    </location>
    <ligand>
        <name>GTP</name>
        <dbReference type="ChEBI" id="CHEBI:37565"/>
    </ligand>
</feature>
<evidence type="ECO:0000313" key="12">
    <source>
        <dbReference type="EMBL" id="TVT51966.1"/>
    </source>
</evidence>
<dbReference type="InterPro" id="IPR005225">
    <property type="entry name" value="Small_GTP-bd"/>
</dbReference>
<dbReference type="InterPro" id="IPR004044">
    <property type="entry name" value="KH_dom_type_2"/>
</dbReference>
<dbReference type="CDD" id="cd04163">
    <property type="entry name" value="Era"/>
    <property type="match status" value="1"/>
</dbReference>
<evidence type="ECO:0000256" key="9">
    <source>
        <dbReference type="RuleBase" id="RU003761"/>
    </source>
</evidence>
<dbReference type="AlphaFoldDB" id="A0A558CT87"/>
<dbReference type="InterPro" id="IPR009019">
    <property type="entry name" value="KH_sf_prok-type"/>
</dbReference>
<dbReference type="Gene3D" id="3.30.300.20">
    <property type="match status" value="1"/>
</dbReference>
<comment type="function">
    <text evidence="7">An essential GTPase that binds both GDP and GTP, with rapid nucleotide exchange. Plays a role in 16S rRNA processing and 30S ribosomal subunit biogenesis and possibly also in cell cycle regulation and energy metabolism.</text>
</comment>
<keyword evidence="4 7" id="KW-0547">Nucleotide-binding</keyword>
<dbReference type="GO" id="GO:0003924">
    <property type="term" value="F:GTPase activity"/>
    <property type="evidence" value="ECO:0007669"/>
    <property type="project" value="UniProtKB-UniRule"/>
</dbReference>
<dbReference type="NCBIfam" id="TIGR00231">
    <property type="entry name" value="small_GTP"/>
    <property type="match status" value="1"/>
</dbReference>
<keyword evidence="5 7" id="KW-0694">RNA-binding</keyword>
<keyword evidence="7" id="KW-0472">Membrane</keyword>